<name>E3QGL3_COLGM</name>
<dbReference type="VEuPathDB" id="FungiDB:GLRG_05145"/>
<gene>
    <name evidence="1" type="ORF">GLRG_05145</name>
</gene>
<dbReference type="GeneID" id="24410510"/>
<dbReference type="HOGENOM" id="CLU_1660614_0_0_1"/>
<dbReference type="RefSeq" id="XP_008094021.1">
    <property type="nucleotide sequence ID" value="XM_008095830.1"/>
</dbReference>
<dbReference type="AlphaFoldDB" id="E3QGL3"/>
<accession>E3QGL3</accession>
<reference evidence="2" key="1">
    <citation type="journal article" date="2012" name="Nat. Genet.">
        <title>Lifestyle transitions in plant pathogenic Colletotrichum fungi deciphered by genome and transcriptome analyses.</title>
        <authorList>
            <person name="O'Connell R.J."/>
            <person name="Thon M.R."/>
            <person name="Hacquard S."/>
            <person name="Amyotte S.G."/>
            <person name="Kleemann J."/>
            <person name="Torres M.F."/>
            <person name="Damm U."/>
            <person name="Buiate E.A."/>
            <person name="Epstein L."/>
            <person name="Alkan N."/>
            <person name="Altmueller J."/>
            <person name="Alvarado-Balderrama L."/>
            <person name="Bauser C.A."/>
            <person name="Becker C."/>
            <person name="Birren B.W."/>
            <person name="Chen Z."/>
            <person name="Choi J."/>
            <person name="Crouch J.A."/>
            <person name="Duvick J.P."/>
            <person name="Farman M.A."/>
            <person name="Gan P."/>
            <person name="Heiman D."/>
            <person name="Henrissat B."/>
            <person name="Howard R.J."/>
            <person name="Kabbage M."/>
            <person name="Koch C."/>
            <person name="Kracher B."/>
            <person name="Kubo Y."/>
            <person name="Law A.D."/>
            <person name="Lebrun M.-H."/>
            <person name="Lee Y.-H."/>
            <person name="Miyara I."/>
            <person name="Moore N."/>
            <person name="Neumann U."/>
            <person name="Nordstroem K."/>
            <person name="Panaccione D.G."/>
            <person name="Panstruga R."/>
            <person name="Place M."/>
            <person name="Proctor R.H."/>
            <person name="Prusky D."/>
            <person name="Rech G."/>
            <person name="Reinhardt R."/>
            <person name="Rollins J.A."/>
            <person name="Rounsley S."/>
            <person name="Schardl C.L."/>
            <person name="Schwartz D.C."/>
            <person name="Shenoy N."/>
            <person name="Shirasu K."/>
            <person name="Sikhakolli U.R."/>
            <person name="Stueber K."/>
            <person name="Sukno S.A."/>
            <person name="Sweigard J.A."/>
            <person name="Takano Y."/>
            <person name="Takahara H."/>
            <person name="Trail F."/>
            <person name="van der Does H.C."/>
            <person name="Voll L.M."/>
            <person name="Will I."/>
            <person name="Young S."/>
            <person name="Zeng Q."/>
            <person name="Zhang J."/>
            <person name="Zhou S."/>
            <person name="Dickman M.B."/>
            <person name="Schulze-Lefert P."/>
            <person name="Ver Loren van Themaat E."/>
            <person name="Ma L.-J."/>
            <person name="Vaillancourt L.J."/>
        </authorList>
    </citation>
    <scope>NUCLEOTIDE SEQUENCE [LARGE SCALE GENOMIC DNA]</scope>
    <source>
        <strain evidence="2">M1.001 / M2 / FGSC 10212</strain>
    </source>
</reference>
<sequence>MTGLMAIDLPTPLSLPRSRRRRRWVGVSVRWVSTRMAPSGMCGGGLHAKRPGTIGIWNSHAPIRVVRQFEGGWCVCRAIWIEHIKPPALFVSSIAAPRYGTWRCISLHADNDPLAVPAPSTAGTAAVNPTVDVPAFNPRARDGEVIGTDIGRCAFGPPT</sequence>
<keyword evidence="2" id="KW-1185">Reference proteome</keyword>
<dbReference type="EMBL" id="GG697347">
    <property type="protein sequence ID" value="EFQ30001.1"/>
    <property type="molecule type" value="Genomic_DNA"/>
</dbReference>
<evidence type="ECO:0000313" key="2">
    <source>
        <dbReference type="Proteomes" id="UP000008782"/>
    </source>
</evidence>
<evidence type="ECO:0000313" key="1">
    <source>
        <dbReference type="EMBL" id="EFQ30001.1"/>
    </source>
</evidence>
<protein>
    <submittedName>
        <fullName evidence="1">Uncharacterized protein</fullName>
    </submittedName>
</protein>
<organism evidence="2">
    <name type="scientific">Colletotrichum graminicola (strain M1.001 / M2 / FGSC 10212)</name>
    <name type="common">Maize anthracnose fungus</name>
    <name type="synonym">Glomerella graminicola</name>
    <dbReference type="NCBI Taxonomy" id="645133"/>
    <lineage>
        <taxon>Eukaryota</taxon>
        <taxon>Fungi</taxon>
        <taxon>Dikarya</taxon>
        <taxon>Ascomycota</taxon>
        <taxon>Pezizomycotina</taxon>
        <taxon>Sordariomycetes</taxon>
        <taxon>Hypocreomycetidae</taxon>
        <taxon>Glomerellales</taxon>
        <taxon>Glomerellaceae</taxon>
        <taxon>Colletotrichum</taxon>
        <taxon>Colletotrichum graminicola species complex</taxon>
    </lineage>
</organism>
<proteinExistence type="predicted"/>
<dbReference type="Proteomes" id="UP000008782">
    <property type="component" value="Unassembled WGS sequence"/>
</dbReference>